<evidence type="ECO:0000313" key="2">
    <source>
        <dbReference type="EMBL" id="MFC7616794.1"/>
    </source>
</evidence>
<dbReference type="GO" id="GO:0005524">
    <property type="term" value="F:ATP binding"/>
    <property type="evidence" value="ECO:0007669"/>
    <property type="project" value="UniProtKB-KW"/>
</dbReference>
<dbReference type="EMBL" id="JBHTEY010000004">
    <property type="protein sequence ID" value="MFC7616794.1"/>
    <property type="molecule type" value="Genomic_DNA"/>
</dbReference>
<keyword evidence="3" id="KW-1185">Reference proteome</keyword>
<sequence>MAEVETGTVARTPRVRDVDIHVGADAEQVPLVRAFAADMAMRMDFDLDAIEDLRMAVDEACSLLVRAAAPESRLHCAFIPEPQSLRVRVAVDAVVARPPSADPLAWQILSALADELAERISDAGAGHRITVEFVARPTAADSR</sequence>
<dbReference type="InterPro" id="IPR036890">
    <property type="entry name" value="HATPase_C_sf"/>
</dbReference>
<name>A0ABW2TSQ8_9PSEU</name>
<accession>A0ABW2TSQ8</accession>
<keyword evidence="2" id="KW-0547">Nucleotide-binding</keyword>
<protein>
    <submittedName>
        <fullName evidence="2">ATP-binding protein</fullName>
    </submittedName>
</protein>
<keyword evidence="2" id="KW-0067">ATP-binding</keyword>
<feature type="domain" description="Histidine kinase/HSP90-like ATPase" evidence="1">
    <location>
        <begin position="24"/>
        <end position="92"/>
    </location>
</feature>
<comment type="caution">
    <text evidence="2">The sequence shown here is derived from an EMBL/GenBank/DDBJ whole genome shotgun (WGS) entry which is preliminary data.</text>
</comment>
<evidence type="ECO:0000259" key="1">
    <source>
        <dbReference type="Pfam" id="PF13581"/>
    </source>
</evidence>
<reference evidence="3" key="1">
    <citation type="journal article" date="2019" name="Int. J. Syst. Evol. Microbiol.">
        <title>The Global Catalogue of Microorganisms (GCM) 10K type strain sequencing project: providing services to taxonomists for standard genome sequencing and annotation.</title>
        <authorList>
            <consortium name="The Broad Institute Genomics Platform"/>
            <consortium name="The Broad Institute Genome Sequencing Center for Infectious Disease"/>
            <person name="Wu L."/>
            <person name="Ma J."/>
        </authorList>
    </citation>
    <scope>NUCLEOTIDE SEQUENCE [LARGE SCALE GENOMIC DNA]</scope>
    <source>
        <strain evidence="3">JCM 17695</strain>
    </source>
</reference>
<organism evidence="2 3">
    <name type="scientific">Actinokineospora soli</name>
    <dbReference type="NCBI Taxonomy" id="1048753"/>
    <lineage>
        <taxon>Bacteria</taxon>
        <taxon>Bacillati</taxon>
        <taxon>Actinomycetota</taxon>
        <taxon>Actinomycetes</taxon>
        <taxon>Pseudonocardiales</taxon>
        <taxon>Pseudonocardiaceae</taxon>
        <taxon>Actinokineospora</taxon>
    </lineage>
</organism>
<dbReference type="Proteomes" id="UP001596512">
    <property type="component" value="Unassembled WGS sequence"/>
</dbReference>
<dbReference type="Gene3D" id="3.30.565.10">
    <property type="entry name" value="Histidine kinase-like ATPase, C-terminal domain"/>
    <property type="match status" value="1"/>
</dbReference>
<proteinExistence type="predicted"/>
<evidence type="ECO:0000313" key="3">
    <source>
        <dbReference type="Proteomes" id="UP001596512"/>
    </source>
</evidence>
<dbReference type="InterPro" id="IPR003594">
    <property type="entry name" value="HATPase_dom"/>
</dbReference>
<dbReference type="Pfam" id="PF13581">
    <property type="entry name" value="HATPase_c_2"/>
    <property type="match status" value="1"/>
</dbReference>
<gene>
    <name evidence="2" type="ORF">ACFQV2_28425</name>
</gene>